<dbReference type="Pfam" id="PF00486">
    <property type="entry name" value="Trans_reg_C"/>
    <property type="match status" value="1"/>
</dbReference>
<evidence type="ECO:0000313" key="6">
    <source>
        <dbReference type="EMBL" id="KGE17227.1"/>
    </source>
</evidence>
<dbReference type="GO" id="GO:0000160">
    <property type="term" value="P:phosphorelay signal transduction system"/>
    <property type="evidence" value="ECO:0007669"/>
    <property type="project" value="InterPro"/>
</dbReference>
<dbReference type="GO" id="GO:0003677">
    <property type="term" value="F:DNA binding"/>
    <property type="evidence" value="ECO:0007669"/>
    <property type="project" value="UniProtKB-UniRule"/>
</dbReference>
<accession>A0A098M6R4</accession>
<dbReference type="EMBL" id="JQCR01000003">
    <property type="protein sequence ID" value="KGE17227.1"/>
    <property type="molecule type" value="Genomic_DNA"/>
</dbReference>
<keyword evidence="1" id="KW-0805">Transcription regulation</keyword>
<reference evidence="6 7" key="2">
    <citation type="submission" date="2014-10" db="EMBL/GenBank/DDBJ databases">
        <title>Comparative genomics of the Paenibacillus odorifer group.</title>
        <authorList>
            <person name="Tsai Y.-C."/>
            <person name="Martin N."/>
            <person name="Korlach J."/>
            <person name="Wiedmann M."/>
        </authorList>
    </citation>
    <scope>NUCLEOTIDE SEQUENCE [LARGE SCALE GENOMIC DNA]</scope>
    <source>
        <strain evidence="6 7">DSM 18334</strain>
    </source>
</reference>
<dbReference type="AlphaFoldDB" id="A0A098M6R4"/>
<dbReference type="OrthoDB" id="54343at2"/>
<gene>
    <name evidence="6" type="ORF">PWYN_21605</name>
</gene>
<dbReference type="InterPro" id="IPR001867">
    <property type="entry name" value="OmpR/PhoB-type_DNA-bd"/>
</dbReference>
<dbReference type="CDD" id="cd00383">
    <property type="entry name" value="trans_reg_C"/>
    <property type="match status" value="1"/>
</dbReference>
<comment type="caution">
    <text evidence="6">The sequence shown here is derived from an EMBL/GenBank/DDBJ whole genome shotgun (WGS) entry which is preliminary data.</text>
</comment>
<keyword evidence="3" id="KW-0804">Transcription</keyword>
<dbReference type="Gene3D" id="1.10.10.10">
    <property type="entry name" value="Winged helix-like DNA-binding domain superfamily/Winged helix DNA-binding domain"/>
    <property type="match status" value="1"/>
</dbReference>
<name>A0A098M6R4_9BACL</name>
<dbReference type="PROSITE" id="PS51755">
    <property type="entry name" value="OMPR_PHOB"/>
    <property type="match status" value="1"/>
</dbReference>
<dbReference type="InterPro" id="IPR036388">
    <property type="entry name" value="WH-like_DNA-bd_sf"/>
</dbReference>
<protein>
    <recommendedName>
        <fullName evidence="5">OmpR/PhoB-type domain-containing protein</fullName>
    </recommendedName>
</protein>
<evidence type="ECO:0000313" key="7">
    <source>
        <dbReference type="Proteomes" id="UP000029734"/>
    </source>
</evidence>
<evidence type="ECO:0000256" key="4">
    <source>
        <dbReference type="PROSITE-ProRule" id="PRU01091"/>
    </source>
</evidence>
<keyword evidence="7" id="KW-1185">Reference proteome</keyword>
<dbReference type="Proteomes" id="UP000029734">
    <property type="component" value="Unassembled WGS sequence"/>
</dbReference>
<proteinExistence type="predicted"/>
<dbReference type="STRING" id="268407.PWYN_21605"/>
<reference evidence="6 7" key="1">
    <citation type="submission" date="2014-08" db="EMBL/GenBank/DDBJ databases">
        <authorList>
            <person name="den Bakker H.C."/>
        </authorList>
    </citation>
    <scope>NUCLEOTIDE SEQUENCE [LARGE SCALE GENOMIC DNA]</scope>
    <source>
        <strain evidence="6 7">DSM 18334</strain>
    </source>
</reference>
<dbReference type="InterPro" id="IPR016032">
    <property type="entry name" value="Sig_transdc_resp-reg_C-effctor"/>
</dbReference>
<evidence type="ECO:0000256" key="2">
    <source>
        <dbReference type="ARBA" id="ARBA00023125"/>
    </source>
</evidence>
<dbReference type="GO" id="GO:0006355">
    <property type="term" value="P:regulation of DNA-templated transcription"/>
    <property type="evidence" value="ECO:0007669"/>
    <property type="project" value="InterPro"/>
</dbReference>
<evidence type="ECO:0000259" key="5">
    <source>
        <dbReference type="PROSITE" id="PS51755"/>
    </source>
</evidence>
<organism evidence="6 7">
    <name type="scientific">Paenibacillus wynnii</name>
    <dbReference type="NCBI Taxonomy" id="268407"/>
    <lineage>
        <taxon>Bacteria</taxon>
        <taxon>Bacillati</taxon>
        <taxon>Bacillota</taxon>
        <taxon>Bacilli</taxon>
        <taxon>Bacillales</taxon>
        <taxon>Paenibacillaceae</taxon>
        <taxon>Paenibacillus</taxon>
    </lineage>
</organism>
<evidence type="ECO:0000256" key="1">
    <source>
        <dbReference type="ARBA" id="ARBA00023015"/>
    </source>
</evidence>
<feature type="DNA-binding region" description="OmpR/PhoB-type" evidence="4">
    <location>
        <begin position="1"/>
        <end position="93"/>
    </location>
</feature>
<dbReference type="RefSeq" id="WP_036655836.1">
    <property type="nucleotide sequence ID" value="NZ_JQCR01000003.1"/>
</dbReference>
<sequence length="381" mass="44840">MNPFQMDPSTLSVTWNNSTLLFLPMEFALLEYLYLNKSQTLSREQLLNAVWTLEEPTDRTVDDHIYRLRKKLRAWQPMISIETVRGLGYRLQLLKSQHQENPLLHNLTYKEDMRDISDMYLRYGRGDALFALAQNKEIFGFELESPLQVIVDLMQGGVEVLLEEGPLPIEERLFTLLVLYQMIDPSGNRKYLEAALRGKVLSPLLHHEIEVIIYPSILMDWGDFKGAKIKLDALAVEVERQGWDGLIPYVNNMKLEYDLHTQNWSALEKDILWAEEQWNKYPYLREKGQLLIYKGLALYPLDHKEAIRQMNEGISIIKETHFTTHLLRGLQTILYFSKTFEWQELYETFDKEWGRLLIHFGIAEAKDQMDQFLHSYLSVHL</sequence>
<dbReference type="SMART" id="SM00862">
    <property type="entry name" value="Trans_reg_C"/>
    <property type="match status" value="1"/>
</dbReference>
<dbReference type="SUPFAM" id="SSF46894">
    <property type="entry name" value="C-terminal effector domain of the bipartite response regulators"/>
    <property type="match status" value="1"/>
</dbReference>
<evidence type="ECO:0000256" key="3">
    <source>
        <dbReference type="ARBA" id="ARBA00023163"/>
    </source>
</evidence>
<keyword evidence="2 4" id="KW-0238">DNA-binding</keyword>
<feature type="domain" description="OmpR/PhoB-type" evidence="5">
    <location>
        <begin position="1"/>
        <end position="93"/>
    </location>
</feature>
<dbReference type="eggNOG" id="COG0745">
    <property type="taxonomic scope" value="Bacteria"/>
</dbReference>